<dbReference type="EMBL" id="HBEF01023292">
    <property type="protein sequence ID" value="CAD8342284.1"/>
    <property type="molecule type" value="Transcribed_RNA"/>
</dbReference>
<protein>
    <submittedName>
        <fullName evidence="2">Uncharacterized protein</fullName>
    </submittedName>
</protein>
<evidence type="ECO:0000313" key="2">
    <source>
        <dbReference type="EMBL" id="CAD8342284.1"/>
    </source>
</evidence>
<sequence>MGPLPAVAAAAADADAGADGADPANGGNAGAETRVEGRIMKWQACGSFHSRSRWFTGNAFHDAPIERIHEDVFLLSLDAELSHGLDLSFVTHMFLLEPIDDAALLEQVTSRANRLGATGPVRIETVNTFFQLSGAAQAALDSATTATQAAAQTKARGRDDALSQSSTADQPSPARNGESSTPPSRMDKAKRLNKVVCQHCFRQFDSYTEAEGHEANCPRNPNSHTVVDRFHLSSIYHEIKPPPALST</sequence>
<reference evidence="2" key="1">
    <citation type="submission" date="2021-01" db="EMBL/GenBank/DDBJ databases">
        <authorList>
            <person name="Corre E."/>
            <person name="Pelletier E."/>
            <person name="Niang G."/>
            <person name="Scheremetjew M."/>
            <person name="Finn R."/>
            <person name="Kale V."/>
            <person name="Holt S."/>
            <person name="Cochrane G."/>
            <person name="Meng A."/>
            <person name="Brown T."/>
            <person name="Cohen L."/>
        </authorList>
    </citation>
    <scope>NUCLEOTIDE SEQUENCE</scope>
    <source>
        <strain evidence="2">CCMP3328</strain>
    </source>
</reference>
<accession>A0A7R9ZSG0</accession>
<feature type="region of interest" description="Disordered" evidence="1">
    <location>
        <begin position="149"/>
        <end position="189"/>
    </location>
</feature>
<dbReference type="InterPro" id="IPR027417">
    <property type="entry name" value="P-loop_NTPase"/>
</dbReference>
<gene>
    <name evidence="2" type="ORF">CAUS1442_LOCUS14419</name>
</gene>
<dbReference type="Gene3D" id="3.40.50.300">
    <property type="entry name" value="P-loop containing nucleotide triphosphate hydrolases"/>
    <property type="match status" value="1"/>
</dbReference>
<organism evidence="2">
    <name type="scientific">Craspedostauros australis</name>
    <dbReference type="NCBI Taxonomy" id="1486917"/>
    <lineage>
        <taxon>Eukaryota</taxon>
        <taxon>Sar</taxon>
        <taxon>Stramenopiles</taxon>
        <taxon>Ochrophyta</taxon>
        <taxon>Bacillariophyta</taxon>
        <taxon>Bacillariophyceae</taxon>
        <taxon>Bacillariophycidae</taxon>
        <taxon>Naviculales</taxon>
        <taxon>Naviculaceae</taxon>
        <taxon>Craspedostauros</taxon>
    </lineage>
</organism>
<proteinExistence type="predicted"/>
<dbReference type="AlphaFoldDB" id="A0A7R9ZSG0"/>
<dbReference type="SUPFAM" id="SSF52540">
    <property type="entry name" value="P-loop containing nucleoside triphosphate hydrolases"/>
    <property type="match status" value="1"/>
</dbReference>
<evidence type="ECO:0000256" key="1">
    <source>
        <dbReference type="SAM" id="MobiDB-lite"/>
    </source>
</evidence>
<name>A0A7R9ZSG0_9STRA</name>